<reference evidence="1 2" key="1">
    <citation type="submission" date="2022-07" db="EMBL/GenBank/DDBJ databases">
        <title>Mucilaginibacter sp. JC4.</title>
        <authorList>
            <person name="Le V."/>
            <person name="Ko S.-R."/>
            <person name="Ahn C.-Y."/>
            <person name="Oh H.-M."/>
        </authorList>
    </citation>
    <scope>NUCLEOTIDE SEQUENCE [LARGE SCALE GENOMIC DNA]</scope>
    <source>
        <strain evidence="1 2">JC4</strain>
    </source>
</reference>
<proteinExistence type="predicted"/>
<gene>
    <name evidence="1" type="ORF">NPE20_10620</name>
</gene>
<dbReference type="RefSeq" id="WP_256538590.1">
    <property type="nucleotide sequence ID" value="NZ_JANHOH010000001.1"/>
</dbReference>
<keyword evidence="2" id="KW-1185">Reference proteome</keyword>
<comment type="caution">
    <text evidence="1">The sequence shown here is derived from an EMBL/GenBank/DDBJ whole genome shotgun (WGS) entry which is preliminary data.</text>
</comment>
<sequence length="96" mass="11099">MAQFQFEDFKGLIMKIGAELLKVLNKTYAPDEYVSLKFGRNHLVFKTDEHGRPVMLFIGQADENGRIKGERFTRNILTDAQGKIIKDHWDNKDKTA</sequence>
<dbReference type="EMBL" id="JANHOH010000001">
    <property type="protein sequence ID" value="MCQ6958416.1"/>
    <property type="molecule type" value="Genomic_DNA"/>
</dbReference>
<organism evidence="1 2">
    <name type="scientific">Mucilaginibacter aquariorum</name>
    <dbReference type="NCBI Taxonomy" id="2967225"/>
    <lineage>
        <taxon>Bacteria</taxon>
        <taxon>Pseudomonadati</taxon>
        <taxon>Bacteroidota</taxon>
        <taxon>Sphingobacteriia</taxon>
        <taxon>Sphingobacteriales</taxon>
        <taxon>Sphingobacteriaceae</taxon>
        <taxon>Mucilaginibacter</taxon>
    </lineage>
</organism>
<protein>
    <submittedName>
        <fullName evidence="1">Uncharacterized protein</fullName>
    </submittedName>
</protein>
<evidence type="ECO:0000313" key="2">
    <source>
        <dbReference type="Proteomes" id="UP001204376"/>
    </source>
</evidence>
<evidence type="ECO:0000313" key="1">
    <source>
        <dbReference type="EMBL" id="MCQ6958416.1"/>
    </source>
</evidence>
<accession>A0ABT1T2A5</accession>
<dbReference type="Proteomes" id="UP001204376">
    <property type="component" value="Unassembled WGS sequence"/>
</dbReference>
<name>A0ABT1T2A5_9SPHI</name>